<gene>
    <name evidence="1" type="ORF">S03H2_49819</name>
</gene>
<evidence type="ECO:0000313" key="1">
    <source>
        <dbReference type="EMBL" id="GAH75038.1"/>
    </source>
</evidence>
<evidence type="ECO:0008006" key="2">
    <source>
        <dbReference type="Google" id="ProtNLM"/>
    </source>
</evidence>
<dbReference type="AlphaFoldDB" id="X1JZ08"/>
<protein>
    <recommendedName>
        <fullName evidence="2">DUF3795 domain-containing protein</fullName>
    </recommendedName>
</protein>
<organism evidence="1">
    <name type="scientific">marine sediment metagenome</name>
    <dbReference type="NCBI Taxonomy" id="412755"/>
    <lineage>
        <taxon>unclassified sequences</taxon>
        <taxon>metagenomes</taxon>
        <taxon>ecological metagenomes</taxon>
    </lineage>
</organism>
<feature type="non-terminal residue" evidence="1">
    <location>
        <position position="1"/>
    </location>
</feature>
<name>X1JZ08_9ZZZZ</name>
<accession>X1JZ08</accession>
<proteinExistence type="predicted"/>
<comment type="caution">
    <text evidence="1">The sequence shown here is derived from an EMBL/GenBank/DDBJ whole genome shotgun (WGS) entry which is preliminary data.</text>
</comment>
<reference evidence="1" key="1">
    <citation type="journal article" date="2014" name="Front. Microbiol.">
        <title>High frequency of phylogenetically diverse reductive dehalogenase-homologous genes in deep subseafloor sedimentary metagenomes.</title>
        <authorList>
            <person name="Kawai M."/>
            <person name="Futagami T."/>
            <person name="Toyoda A."/>
            <person name="Takaki Y."/>
            <person name="Nishi S."/>
            <person name="Hori S."/>
            <person name="Arai W."/>
            <person name="Tsubouchi T."/>
            <person name="Morono Y."/>
            <person name="Uchiyama I."/>
            <person name="Ito T."/>
            <person name="Fujiyama A."/>
            <person name="Inagaki F."/>
            <person name="Takami H."/>
        </authorList>
    </citation>
    <scope>NUCLEOTIDE SEQUENCE</scope>
    <source>
        <strain evidence="1">Expedition CK06-06</strain>
    </source>
</reference>
<dbReference type="EMBL" id="BARU01031502">
    <property type="protein sequence ID" value="GAH75038.1"/>
    <property type="molecule type" value="Genomic_DNA"/>
</dbReference>
<sequence>RNCKMKVCAVSRKLTTCAECKGFQDLRDCKKLYNFISRFFGFIFRTDRIANLNRIREIGLSKFKKEKRIDVKP</sequence>